<feature type="transmembrane region" description="Helical" evidence="1">
    <location>
        <begin position="108"/>
        <end position="128"/>
    </location>
</feature>
<comment type="caution">
    <text evidence="2">The sequence shown here is derived from an EMBL/GenBank/DDBJ whole genome shotgun (WGS) entry which is preliminary data.</text>
</comment>
<feature type="transmembrane region" description="Helical" evidence="1">
    <location>
        <begin position="58"/>
        <end position="78"/>
    </location>
</feature>
<sequence length="145" mass="16998">MSRNTCLKSDNNGVRINKSSIIKIFLLPTFFWCFLSFLYVLFFGERYSETNFFNSWDFLAWIIFSGYIIFIGVVSICLHFIIKKYFIGAMAIIIFIMVTIDFDYVISSLLFIIMLTIPIFGSLTLRYLHKKHAHHAQTNNQGNEH</sequence>
<evidence type="ECO:0000313" key="2">
    <source>
        <dbReference type="EMBL" id="KFX04589.1"/>
    </source>
</evidence>
<accession>A0AAW3EEJ6</accession>
<dbReference type="EMBL" id="JQHP01000008">
    <property type="protein sequence ID" value="KFX04589.1"/>
    <property type="molecule type" value="Genomic_DNA"/>
</dbReference>
<evidence type="ECO:0000313" key="4">
    <source>
        <dbReference type="Proteomes" id="UP000029257"/>
    </source>
</evidence>
<dbReference type="Proteomes" id="UP000029257">
    <property type="component" value="Unassembled WGS sequence"/>
</dbReference>
<name>A0AAW3EEJ6_9GAMM</name>
<dbReference type="AlphaFoldDB" id="A0AAW3EEJ6"/>
<feature type="transmembrane region" description="Helical" evidence="1">
    <location>
        <begin position="21"/>
        <end position="43"/>
    </location>
</feature>
<feature type="transmembrane region" description="Helical" evidence="1">
    <location>
        <begin position="85"/>
        <end position="102"/>
    </location>
</feature>
<proteinExistence type="predicted"/>
<organism evidence="2 4">
    <name type="scientific">Pectobacterium wasabiae</name>
    <dbReference type="NCBI Taxonomy" id="55208"/>
    <lineage>
        <taxon>Bacteria</taxon>
        <taxon>Pseudomonadati</taxon>
        <taxon>Pseudomonadota</taxon>
        <taxon>Gammaproteobacteria</taxon>
        <taxon>Enterobacterales</taxon>
        <taxon>Pectobacteriaceae</taxon>
        <taxon>Pectobacterium</taxon>
    </lineage>
</organism>
<protein>
    <submittedName>
        <fullName evidence="2">Uncharacterized protein</fullName>
    </submittedName>
</protein>
<keyword evidence="1" id="KW-0472">Membrane</keyword>
<dbReference type="Proteomes" id="UP000029436">
    <property type="component" value="Unassembled WGS sequence"/>
</dbReference>
<evidence type="ECO:0000256" key="1">
    <source>
        <dbReference type="SAM" id="Phobius"/>
    </source>
</evidence>
<reference evidence="4 5" key="1">
    <citation type="submission" date="2014-08" db="EMBL/GenBank/DDBJ databases">
        <title>Genome sequences of NCPPB Pectobacterium isolates.</title>
        <authorList>
            <person name="Glover R.H."/>
            <person name="Sapp M."/>
            <person name="Elphinstone J."/>
        </authorList>
    </citation>
    <scope>NUCLEOTIDE SEQUENCE [LARGE SCALE GENOMIC DNA]</scope>
    <source>
        <strain evidence="2 4">NCPPB 3701</strain>
        <strain evidence="3 5">NCPPB3702</strain>
    </source>
</reference>
<keyword evidence="1" id="KW-1133">Transmembrane helix</keyword>
<evidence type="ECO:0000313" key="5">
    <source>
        <dbReference type="Proteomes" id="UP000029436"/>
    </source>
</evidence>
<keyword evidence="5" id="KW-1185">Reference proteome</keyword>
<gene>
    <name evidence="2" type="ORF">JV38_15855</name>
    <name evidence="3" type="ORF">KU73_15845</name>
</gene>
<keyword evidence="1" id="KW-0812">Transmembrane</keyword>
<dbReference type="EMBL" id="JQOH01000007">
    <property type="protein sequence ID" value="KGA27609.1"/>
    <property type="molecule type" value="Genomic_DNA"/>
</dbReference>
<evidence type="ECO:0000313" key="3">
    <source>
        <dbReference type="EMBL" id="KGA27609.1"/>
    </source>
</evidence>